<feature type="transmembrane region" description="Helical" evidence="1">
    <location>
        <begin position="145"/>
        <end position="164"/>
    </location>
</feature>
<reference evidence="2 3" key="1">
    <citation type="submission" date="2017-02" db="EMBL/GenBank/DDBJ databases">
        <authorList>
            <person name="Peterson S.W."/>
        </authorList>
    </citation>
    <scope>NUCLEOTIDE SEQUENCE [LARGE SCALE GENOMIC DNA]</scope>
    <source>
        <strain evidence="2 3">42ea</strain>
    </source>
</reference>
<evidence type="ECO:0000313" key="2">
    <source>
        <dbReference type="EMBL" id="SJN19927.1"/>
    </source>
</evidence>
<feature type="transmembrane region" description="Helical" evidence="1">
    <location>
        <begin position="34"/>
        <end position="55"/>
    </location>
</feature>
<evidence type="ECO:0000256" key="1">
    <source>
        <dbReference type="SAM" id="Phobius"/>
    </source>
</evidence>
<protein>
    <recommendedName>
        <fullName evidence="4">Peptidase M50 domain-containing protein</fullName>
    </recommendedName>
</protein>
<keyword evidence="1" id="KW-1133">Transmembrane helix</keyword>
<dbReference type="EMBL" id="FUKW01000025">
    <property type="protein sequence ID" value="SJN19927.1"/>
    <property type="molecule type" value="Genomic_DNA"/>
</dbReference>
<name>A0A1R4IJF2_9LACT</name>
<proteinExistence type="predicted"/>
<accession>A0A1R4IJF2</accession>
<keyword evidence="1" id="KW-0812">Transmembrane</keyword>
<dbReference type="AlphaFoldDB" id="A0A1R4IJF2"/>
<dbReference type="RefSeq" id="WP_087057064.1">
    <property type="nucleotide sequence ID" value="NZ_FUKW01000025.1"/>
</dbReference>
<evidence type="ECO:0000313" key="3">
    <source>
        <dbReference type="Proteomes" id="UP000195611"/>
    </source>
</evidence>
<sequence>MKKFFFILIILVSAGIGGWTGYHSSEVNSDLTELWFQLGFILIAIGLFSIVHIIIHELGHLIAAKLTGYRFLYFRVMSWALVKEQSKFRIARFSIAGTAGQCLMIPPSNVEPMPYKLYLWGGALANFVVGLIGIILNGFVFDSLYLYIFSITSLIFGIINIYPFSFNDGNTVKHLNRDPVKRQQFFQQLELAGSFTIGKEFEAVDTQSLIENPNEPITEQYNAFVTLAKVYRELERENFGHALEILEPLWQQRNDLVKPYQVEVMREYLFCHLTLGLHETSIQDEILQDKLFREYLKTKQLETYRMQAAISLWVEYDLNQAQEWISKARDSLKQSPTYADKALNTKLLNFISLKVKQEKAEKITMNGIE</sequence>
<keyword evidence="1" id="KW-0472">Membrane</keyword>
<gene>
    <name evidence="2" type="ORF">FM115_01375</name>
</gene>
<dbReference type="CDD" id="cd05709">
    <property type="entry name" value="S2P-M50"/>
    <property type="match status" value="1"/>
</dbReference>
<dbReference type="Proteomes" id="UP000195611">
    <property type="component" value="Unassembled WGS sequence"/>
</dbReference>
<evidence type="ECO:0008006" key="4">
    <source>
        <dbReference type="Google" id="ProtNLM"/>
    </source>
</evidence>
<feature type="transmembrane region" description="Helical" evidence="1">
    <location>
        <begin position="117"/>
        <end position="139"/>
    </location>
</feature>
<organism evidence="2 3">
    <name type="scientific">Marinilactibacillus psychrotolerans 42ea</name>
    <dbReference type="NCBI Taxonomy" id="1255609"/>
    <lineage>
        <taxon>Bacteria</taxon>
        <taxon>Bacillati</taxon>
        <taxon>Bacillota</taxon>
        <taxon>Bacilli</taxon>
        <taxon>Lactobacillales</taxon>
        <taxon>Carnobacteriaceae</taxon>
        <taxon>Marinilactibacillus</taxon>
    </lineage>
</organism>